<dbReference type="InterPro" id="IPR001296">
    <property type="entry name" value="Glyco_trans_1"/>
</dbReference>
<sequence length="389" mass="44690">MRQTNPSYLCIYLPSVTGHHLTYLDKVLSALDKDEKVLILTPATNAVFEAISKKVDKVIFYRKTFKSNSFIQSYYECKSIAELARQTPVKKIIAPTGTTAAWLWPIFNFSGRWKYHFLMLSPGLLTNASYGEKLIKLLLLCLHPKNTLSTIDNASYDHPGLLGYFIRSRFKLIPDPIDKQEPITKRAAYEQFGLKKGFFYLLACGAMNTHPRKNAIMLIKSVAAISAKHKVKLVLAGKLSKEIQTYIDNLGEEQRDRFHVINRYLSDQELMDITNCADLVCALYAHHYSPSGIVMRAIKTNTPVLVPNYHWFKYMVENFNVGYLLDSLDERSVSEMILNIKDEQAEPSFNCCEKLLAYSSAQNFQAHWRDRVYETRESMEYEEVRTSCV</sequence>
<dbReference type="PANTHER" id="PTHR46401">
    <property type="entry name" value="GLYCOSYLTRANSFERASE WBBK-RELATED"/>
    <property type="match status" value="1"/>
</dbReference>
<evidence type="ECO:0000259" key="2">
    <source>
        <dbReference type="Pfam" id="PF00534"/>
    </source>
</evidence>
<evidence type="ECO:0000313" key="4">
    <source>
        <dbReference type="Proteomes" id="UP000238949"/>
    </source>
</evidence>
<keyword evidence="1" id="KW-0808">Transferase</keyword>
<dbReference type="EMBL" id="PVNP01000124">
    <property type="protein sequence ID" value="PRO73344.1"/>
    <property type="molecule type" value="Genomic_DNA"/>
</dbReference>
<dbReference type="RefSeq" id="WP_105934807.1">
    <property type="nucleotide sequence ID" value="NZ_PVNP01000124.1"/>
</dbReference>
<dbReference type="Gene3D" id="3.40.50.2000">
    <property type="entry name" value="Glycogen Phosphorylase B"/>
    <property type="match status" value="1"/>
</dbReference>
<protein>
    <recommendedName>
        <fullName evidence="2">Glycosyl transferase family 1 domain-containing protein</fullName>
    </recommendedName>
</protein>
<feature type="domain" description="Glycosyl transferase family 1" evidence="2">
    <location>
        <begin position="194"/>
        <end position="344"/>
    </location>
</feature>
<dbReference type="Pfam" id="PF00534">
    <property type="entry name" value="Glycos_transf_1"/>
    <property type="match status" value="1"/>
</dbReference>
<dbReference type="OrthoDB" id="6385989at2"/>
<proteinExistence type="predicted"/>
<name>A0A2S9VA94_9ALTE</name>
<organism evidence="3 4">
    <name type="scientific">Alteromonas alba</name>
    <dbReference type="NCBI Taxonomy" id="2079529"/>
    <lineage>
        <taxon>Bacteria</taxon>
        <taxon>Pseudomonadati</taxon>
        <taxon>Pseudomonadota</taxon>
        <taxon>Gammaproteobacteria</taxon>
        <taxon>Alteromonadales</taxon>
        <taxon>Alteromonadaceae</taxon>
        <taxon>Alteromonas/Salinimonas group</taxon>
        <taxon>Alteromonas</taxon>
    </lineage>
</organism>
<dbReference type="GO" id="GO:0016757">
    <property type="term" value="F:glycosyltransferase activity"/>
    <property type="evidence" value="ECO:0007669"/>
    <property type="project" value="InterPro"/>
</dbReference>
<comment type="caution">
    <text evidence="3">The sequence shown here is derived from an EMBL/GenBank/DDBJ whole genome shotgun (WGS) entry which is preliminary data.</text>
</comment>
<dbReference type="SUPFAM" id="SSF53756">
    <property type="entry name" value="UDP-Glycosyltransferase/glycogen phosphorylase"/>
    <property type="match status" value="1"/>
</dbReference>
<keyword evidence="4" id="KW-1185">Reference proteome</keyword>
<gene>
    <name evidence="3" type="ORF">C6Y40_12060</name>
</gene>
<dbReference type="AlphaFoldDB" id="A0A2S9VA94"/>
<reference evidence="4" key="1">
    <citation type="journal article" date="2020" name="Int. J. Syst. Evol. Microbiol.">
        <title>Alteromonas alba sp. nov., a marine bacterium isolated from the seawater of the West Pacific Ocean.</title>
        <authorList>
            <person name="Sun C."/>
            <person name="Wu Y.-H."/>
            <person name="Xamxidin M."/>
            <person name="Cheng H."/>
            <person name="Xu X.-W."/>
        </authorList>
    </citation>
    <scope>NUCLEOTIDE SEQUENCE [LARGE SCALE GENOMIC DNA]</scope>
    <source>
        <strain evidence="4">190</strain>
    </source>
</reference>
<evidence type="ECO:0000256" key="1">
    <source>
        <dbReference type="ARBA" id="ARBA00022679"/>
    </source>
</evidence>
<accession>A0A2S9VA94</accession>
<dbReference type="Proteomes" id="UP000238949">
    <property type="component" value="Unassembled WGS sequence"/>
</dbReference>
<evidence type="ECO:0000313" key="3">
    <source>
        <dbReference type="EMBL" id="PRO73344.1"/>
    </source>
</evidence>
<dbReference type="PANTHER" id="PTHR46401:SF2">
    <property type="entry name" value="GLYCOSYLTRANSFERASE WBBK-RELATED"/>
    <property type="match status" value="1"/>
</dbReference>